<keyword evidence="7" id="KW-0406">Ion transport</keyword>
<comment type="subcellular location">
    <subcellularLocation>
        <location evidence="1">Membrane</location>
        <topology evidence="1">Multi-pass membrane protein</topology>
    </subcellularLocation>
</comment>
<evidence type="ECO:0000256" key="4">
    <source>
        <dbReference type="ARBA" id="ARBA00022692"/>
    </source>
</evidence>
<sequence length="385" mass="42169">MLRDVSKYEIREIIKEVTLVSLPGLVFAMFIDFFAGIFMGRYFHDLMRYGVLLVILPGLMGLRGNIFGALASRFTTMLHLGEMEPSIKDRNVRKNVIISIILSMIPLFVLWLIGALKVRVNVFSSLGIVVASTIFATLILAYTTALATIVPFKKGIDPDAIAVPIVTATADLITIPLLVTFLYVYEHDMSIFFALFAVGILISILIGRGVRYEREDLTLVREILGVIGALAVVSSVTGSILQTYSEEIGKTVFSIMYPVVLASLGNIGSIIGSKTSTRVHLGEIEGLIDVKTLLEMLLYVAIAYPFSAFMMVVGVFLYSIVKGVKVGIYGKFIALYPLVALGVMILAYFLTRAFERIGLDPDNVTVPTITTLSDVISTLFIVAII</sequence>
<feature type="transmembrane region" description="Helical" evidence="9">
    <location>
        <begin position="191"/>
        <end position="211"/>
    </location>
</feature>
<dbReference type="InterPro" id="IPR036739">
    <property type="entry name" value="SLC41_membr_dom_sf"/>
</dbReference>
<gene>
    <name evidence="11" type="ORF">TQ32_05850</name>
</gene>
<dbReference type="OrthoDB" id="86118at2157"/>
<reference evidence="11 12" key="2">
    <citation type="journal article" date="2016" name="Int. J. Syst. Evol. Microbiol.">
        <title>Pyrococcus kukulkanii sp. nov., a hyperthermophilic, piezophilic archaeon isolated from a deep-sea hydrothermal vent.</title>
        <authorList>
            <person name="Callac N."/>
            <person name="Oger P."/>
            <person name="Lesongeur F."/>
            <person name="Rattray J.E."/>
            <person name="Vannier P."/>
            <person name="Michoud G."/>
            <person name="Beauverger M."/>
            <person name="Gayet N."/>
            <person name="Rouxel O."/>
            <person name="Jebbar M."/>
            <person name="Godfroy A."/>
        </authorList>
    </citation>
    <scope>NUCLEOTIDE SEQUENCE [LARGE SCALE GENOMIC DNA]</scope>
    <source>
        <strain evidence="11 12">NCB100</strain>
    </source>
</reference>
<dbReference type="STRING" id="1609559.TQ32_05850"/>
<feature type="transmembrane region" description="Helical" evidence="9">
    <location>
        <begin position="49"/>
        <end position="75"/>
    </location>
</feature>
<dbReference type="GO" id="GO:0016020">
    <property type="term" value="C:membrane"/>
    <property type="evidence" value="ECO:0007669"/>
    <property type="project" value="UniProtKB-SubCell"/>
</dbReference>
<keyword evidence="3" id="KW-0813">Transport</keyword>
<feature type="transmembrane region" description="Helical" evidence="9">
    <location>
        <begin position="96"/>
        <end position="116"/>
    </location>
</feature>
<keyword evidence="6 9" id="KW-1133">Transmembrane helix</keyword>
<dbReference type="SUPFAM" id="SSF161093">
    <property type="entry name" value="MgtE membrane domain-like"/>
    <property type="match status" value="2"/>
</dbReference>
<feature type="domain" description="SLC41A/MgtE integral membrane" evidence="10">
    <location>
        <begin position="57"/>
        <end position="180"/>
    </location>
</feature>
<dbReference type="GO" id="GO:0008324">
    <property type="term" value="F:monoatomic cation transmembrane transporter activity"/>
    <property type="evidence" value="ECO:0007669"/>
    <property type="project" value="InterPro"/>
</dbReference>
<dbReference type="AlphaFoldDB" id="A0A127B9Y8"/>
<evidence type="ECO:0000256" key="3">
    <source>
        <dbReference type="ARBA" id="ARBA00022448"/>
    </source>
</evidence>
<feature type="domain" description="SLC41A/MgtE integral membrane" evidence="10">
    <location>
        <begin position="258"/>
        <end position="383"/>
    </location>
</feature>
<dbReference type="InterPro" id="IPR045349">
    <property type="entry name" value="SLC41A1-3"/>
</dbReference>
<keyword evidence="4 9" id="KW-0812">Transmembrane</keyword>
<accession>A0A127B9Y8</accession>
<protein>
    <submittedName>
        <fullName evidence="11">MgtE integral membrane protein</fullName>
    </submittedName>
</protein>
<evidence type="ECO:0000313" key="11">
    <source>
        <dbReference type="EMBL" id="AMM54047.1"/>
    </source>
</evidence>
<evidence type="ECO:0000259" key="10">
    <source>
        <dbReference type="Pfam" id="PF01769"/>
    </source>
</evidence>
<feature type="transmembrane region" description="Helical" evidence="9">
    <location>
        <begin position="251"/>
        <end position="272"/>
    </location>
</feature>
<evidence type="ECO:0000256" key="9">
    <source>
        <dbReference type="SAM" id="Phobius"/>
    </source>
</evidence>
<organism evidence="11 12">
    <name type="scientific">Pyrococcus kukulkanii</name>
    <dbReference type="NCBI Taxonomy" id="1609559"/>
    <lineage>
        <taxon>Archaea</taxon>
        <taxon>Methanobacteriati</taxon>
        <taxon>Methanobacteriota</taxon>
        <taxon>Thermococci</taxon>
        <taxon>Thermococcales</taxon>
        <taxon>Thermococcaceae</taxon>
        <taxon>Pyrococcus</taxon>
    </lineage>
</organism>
<dbReference type="PANTHER" id="PTHR16228">
    <property type="entry name" value="DIVALENT CATION TRANSPORTER SOLUTE CARRIER FAMILY 41"/>
    <property type="match status" value="1"/>
</dbReference>
<feature type="transmembrane region" description="Helical" evidence="9">
    <location>
        <begin position="20"/>
        <end position="43"/>
    </location>
</feature>
<dbReference type="Gene3D" id="1.10.357.20">
    <property type="entry name" value="SLC41 divalent cation transporters, integral membrane domain"/>
    <property type="match status" value="2"/>
</dbReference>
<feature type="transmembrane region" description="Helical" evidence="9">
    <location>
        <begin position="223"/>
        <end position="245"/>
    </location>
</feature>
<comment type="similarity">
    <text evidence="2">Belongs to the SLC41A transporter family.</text>
</comment>
<feature type="transmembrane region" description="Helical" evidence="9">
    <location>
        <begin position="293"/>
        <end position="321"/>
    </location>
</feature>
<keyword evidence="8 9" id="KW-0472">Membrane</keyword>
<evidence type="ECO:0000256" key="6">
    <source>
        <dbReference type="ARBA" id="ARBA00022989"/>
    </source>
</evidence>
<keyword evidence="5" id="KW-0460">Magnesium</keyword>
<name>A0A127B9Y8_9EURY</name>
<evidence type="ECO:0000256" key="5">
    <source>
        <dbReference type="ARBA" id="ARBA00022842"/>
    </source>
</evidence>
<dbReference type="Proteomes" id="UP000070587">
    <property type="component" value="Chromosome"/>
</dbReference>
<dbReference type="Pfam" id="PF01769">
    <property type="entry name" value="MgtE"/>
    <property type="match status" value="2"/>
</dbReference>
<dbReference type="PATRIC" id="fig|1609559.3.peg.1226"/>
<evidence type="ECO:0000256" key="8">
    <source>
        <dbReference type="ARBA" id="ARBA00023136"/>
    </source>
</evidence>
<dbReference type="RefSeq" id="WP_068322188.1">
    <property type="nucleotide sequence ID" value="NZ_CP010835.1"/>
</dbReference>
<dbReference type="EMBL" id="CP010835">
    <property type="protein sequence ID" value="AMM54047.1"/>
    <property type="molecule type" value="Genomic_DNA"/>
</dbReference>
<dbReference type="KEGG" id="pyc:TQ32_05850"/>
<evidence type="ECO:0000256" key="7">
    <source>
        <dbReference type="ARBA" id="ARBA00023065"/>
    </source>
</evidence>
<evidence type="ECO:0000256" key="1">
    <source>
        <dbReference type="ARBA" id="ARBA00004141"/>
    </source>
</evidence>
<feature type="transmembrane region" description="Helical" evidence="9">
    <location>
        <begin position="122"/>
        <end position="149"/>
    </location>
</feature>
<evidence type="ECO:0000313" key="12">
    <source>
        <dbReference type="Proteomes" id="UP000070587"/>
    </source>
</evidence>
<dbReference type="InterPro" id="IPR006667">
    <property type="entry name" value="SLC41_membr_dom"/>
</dbReference>
<reference evidence="12" key="1">
    <citation type="submission" date="2015-02" db="EMBL/GenBank/DDBJ databases">
        <title>Pyrococcus kukulkanii sp. nov., a novel hyperthermophilic archaeon isolated from a deep-sea hydrothermal vent at the Guaymas Basin.</title>
        <authorList>
            <person name="Oger P.M."/>
            <person name="Callac N."/>
            <person name="Jebbar M."/>
            <person name="Godfroy A."/>
        </authorList>
    </citation>
    <scope>NUCLEOTIDE SEQUENCE [LARGE SCALE GENOMIC DNA]</scope>
    <source>
        <strain evidence="12">NCB100</strain>
    </source>
</reference>
<dbReference type="PANTHER" id="PTHR16228:SF7">
    <property type="entry name" value="SLC41A_MGTE INTEGRAL MEMBRANE DOMAIN-CONTAINING PROTEIN"/>
    <property type="match status" value="1"/>
</dbReference>
<feature type="transmembrane region" description="Helical" evidence="9">
    <location>
        <begin position="333"/>
        <end position="351"/>
    </location>
</feature>
<proteinExistence type="inferred from homology"/>
<feature type="transmembrane region" description="Helical" evidence="9">
    <location>
        <begin position="161"/>
        <end position="185"/>
    </location>
</feature>
<evidence type="ECO:0000256" key="2">
    <source>
        <dbReference type="ARBA" id="ARBA00009749"/>
    </source>
</evidence>
<dbReference type="GeneID" id="28491338"/>